<feature type="non-terminal residue" evidence="1">
    <location>
        <position position="1"/>
    </location>
</feature>
<proteinExistence type="predicted"/>
<gene>
    <name evidence="1" type="ORF">DP181_13585</name>
</gene>
<dbReference type="Proteomes" id="UP000250603">
    <property type="component" value="Unassembled WGS sequence"/>
</dbReference>
<protein>
    <recommendedName>
        <fullName evidence="3">Secreted protein</fullName>
    </recommendedName>
</protein>
<sequence>VKEQCRFVFAAARGVHITLSRFRVKRLFCFSLLTRRRVCRCSVSVEAHYRELFHSDKHKIQKTFRSLTFQT</sequence>
<comment type="caution">
    <text evidence="1">The sequence shown here is derived from an EMBL/GenBank/DDBJ whole genome shotgun (WGS) entry which is preliminary data.</text>
</comment>
<evidence type="ECO:0008006" key="3">
    <source>
        <dbReference type="Google" id="ProtNLM"/>
    </source>
</evidence>
<evidence type="ECO:0000313" key="1">
    <source>
        <dbReference type="EMBL" id="RAY25336.1"/>
    </source>
</evidence>
<reference evidence="1 2" key="1">
    <citation type="submission" date="2018-06" db="EMBL/GenBank/DDBJ databases">
        <title>ACT-28, a chromosomally-encoded AmpC with carbapenemase activity from Enterobacter kobei.</title>
        <authorList>
            <person name="Jousset A.B."/>
            <person name="Oueslati S."/>
            <person name="Bernabeu S."/>
            <person name="Takissian J."/>
            <person name="Creton E."/>
            <person name="Vogel A."/>
            <person name="Cotellon G."/>
            <person name="Bonnin R.A."/>
            <person name="Dortet L."/>
            <person name="Naas T."/>
        </authorList>
    </citation>
    <scope>NUCLEOTIDE SEQUENCE [LARGE SCALE GENOMIC DNA]</scope>
    <source>
        <strain evidence="1 2">149H6</strain>
    </source>
</reference>
<organism evidence="1 2">
    <name type="scientific">Enterobacter kobei</name>
    <dbReference type="NCBI Taxonomy" id="208224"/>
    <lineage>
        <taxon>Bacteria</taxon>
        <taxon>Pseudomonadati</taxon>
        <taxon>Pseudomonadota</taxon>
        <taxon>Gammaproteobacteria</taxon>
        <taxon>Enterobacterales</taxon>
        <taxon>Enterobacteriaceae</taxon>
        <taxon>Enterobacter</taxon>
        <taxon>Enterobacter cloacae complex</taxon>
    </lineage>
</organism>
<name>A0ABX9F0Z3_9ENTR</name>
<dbReference type="RefSeq" id="WP_220123853.1">
    <property type="nucleotide sequence ID" value="NZ_JAXRQX010000017.1"/>
</dbReference>
<evidence type="ECO:0000313" key="2">
    <source>
        <dbReference type="Proteomes" id="UP000250603"/>
    </source>
</evidence>
<accession>A0ABX9F0Z3</accession>
<dbReference type="EMBL" id="QMCK01000042">
    <property type="protein sequence ID" value="RAY25336.1"/>
    <property type="molecule type" value="Genomic_DNA"/>
</dbReference>
<keyword evidence="2" id="KW-1185">Reference proteome</keyword>